<reference evidence="2 3" key="1">
    <citation type="submission" date="2015-09" db="EMBL/GenBank/DDBJ databases">
        <title>Draft genome of the parasitic nematode Teladorsagia circumcincta isolate WARC Sus (inbred).</title>
        <authorList>
            <person name="Mitreva M."/>
        </authorList>
    </citation>
    <scope>NUCLEOTIDE SEQUENCE [LARGE SCALE GENOMIC DNA]</scope>
    <source>
        <strain evidence="2 3">S</strain>
    </source>
</reference>
<sequence>MNIKKGYCNIFPVYAPQAGCPEIKKDEFYLRPDDAIRSTPDGDYLTIAGDPNGHVSTDRRSVER</sequence>
<name>A0A2G9U344_TELCI</name>
<keyword evidence="3" id="KW-1185">Reference proteome</keyword>
<feature type="non-terminal residue" evidence="2">
    <location>
        <position position="64"/>
    </location>
</feature>
<feature type="region of interest" description="Disordered" evidence="1">
    <location>
        <begin position="41"/>
        <end position="64"/>
    </location>
</feature>
<dbReference type="EMBL" id="KZ349663">
    <property type="protein sequence ID" value="PIO64691.1"/>
    <property type="molecule type" value="Genomic_DNA"/>
</dbReference>
<gene>
    <name evidence="2" type="ORF">TELCIR_13669</name>
</gene>
<dbReference type="OrthoDB" id="418748at2759"/>
<protein>
    <submittedName>
        <fullName evidence="2">Uncharacterized protein</fullName>
    </submittedName>
</protein>
<accession>A0A2G9U344</accession>
<evidence type="ECO:0000313" key="2">
    <source>
        <dbReference type="EMBL" id="PIO64691.1"/>
    </source>
</evidence>
<evidence type="ECO:0000313" key="3">
    <source>
        <dbReference type="Proteomes" id="UP000230423"/>
    </source>
</evidence>
<dbReference type="AlphaFoldDB" id="A0A2G9U344"/>
<evidence type="ECO:0000256" key="1">
    <source>
        <dbReference type="SAM" id="MobiDB-lite"/>
    </source>
</evidence>
<organism evidence="2 3">
    <name type="scientific">Teladorsagia circumcincta</name>
    <name type="common">Brown stomach worm</name>
    <name type="synonym">Ostertagia circumcincta</name>
    <dbReference type="NCBI Taxonomy" id="45464"/>
    <lineage>
        <taxon>Eukaryota</taxon>
        <taxon>Metazoa</taxon>
        <taxon>Ecdysozoa</taxon>
        <taxon>Nematoda</taxon>
        <taxon>Chromadorea</taxon>
        <taxon>Rhabditida</taxon>
        <taxon>Rhabditina</taxon>
        <taxon>Rhabditomorpha</taxon>
        <taxon>Strongyloidea</taxon>
        <taxon>Trichostrongylidae</taxon>
        <taxon>Teladorsagia</taxon>
    </lineage>
</organism>
<proteinExistence type="predicted"/>
<dbReference type="Proteomes" id="UP000230423">
    <property type="component" value="Unassembled WGS sequence"/>
</dbReference>